<protein>
    <submittedName>
        <fullName evidence="1">Uncharacterized protein</fullName>
    </submittedName>
</protein>
<name>A0A3S5B2N0_9PLAT</name>
<sequence>MRCSTLPDIQVPTTVVRTTLFGQPSLRCPLTFARVFCTSDSLRPRVYHKSVMAGGLCLYPMRIKAVHAKSSSRLRICCHCLEATYGSCLADTSALSPGPELLRERRRALPSLCLAFHTLPCPQLHSSTAALLL</sequence>
<dbReference type="EMBL" id="CAAALY010012062">
    <property type="protein sequence ID" value="VEL11530.1"/>
    <property type="molecule type" value="Genomic_DNA"/>
</dbReference>
<accession>A0A3S5B2N0</accession>
<dbReference type="Proteomes" id="UP000784294">
    <property type="component" value="Unassembled WGS sequence"/>
</dbReference>
<comment type="caution">
    <text evidence="1">The sequence shown here is derived from an EMBL/GenBank/DDBJ whole genome shotgun (WGS) entry which is preliminary data.</text>
</comment>
<keyword evidence="2" id="KW-1185">Reference proteome</keyword>
<proteinExistence type="predicted"/>
<reference evidence="1" key="1">
    <citation type="submission" date="2018-11" db="EMBL/GenBank/DDBJ databases">
        <authorList>
            <consortium name="Pathogen Informatics"/>
        </authorList>
    </citation>
    <scope>NUCLEOTIDE SEQUENCE</scope>
</reference>
<evidence type="ECO:0000313" key="1">
    <source>
        <dbReference type="EMBL" id="VEL11530.1"/>
    </source>
</evidence>
<dbReference type="AlphaFoldDB" id="A0A3S5B2N0"/>
<gene>
    <name evidence="1" type="ORF">PXEA_LOCUS4970</name>
</gene>
<organism evidence="1 2">
    <name type="scientific">Protopolystoma xenopodis</name>
    <dbReference type="NCBI Taxonomy" id="117903"/>
    <lineage>
        <taxon>Eukaryota</taxon>
        <taxon>Metazoa</taxon>
        <taxon>Spiralia</taxon>
        <taxon>Lophotrochozoa</taxon>
        <taxon>Platyhelminthes</taxon>
        <taxon>Monogenea</taxon>
        <taxon>Polyopisthocotylea</taxon>
        <taxon>Polystomatidea</taxon>
        <taxon>Polystomatidae</taxon>
        <taxon>Protopolystoma</taxon>
    </lineage>
</organism>
<evidence type="ECO:0000313" key="2">
    <source>
        <dbReference type="Proteomes" id="UP000784294"/>
    </source>
</evidence>